<reference evidence="4" key="1">
    <citation type="journal article" date="2019" name="Int. J. Syst. Evol. Microbiol.">
        <title>The Global Catalogue of Microorganisms (GCM) 10K type strain sequencing project: providing services to taxonomists for standard genome sequencing and annotation.</title>
        <authorList>
            <consortium name="The Broad Institute Genomics Platform"/>
            <consortium name="The Broad Institute Genome Sequencing Center for Infectious Disease"/>
            <person name="Wu L."/>
            <person name="Ma J."/>
        </authorList>
    </citation>
    <scope>NUCLEOTIDE SEQUENCE [LARGE SCALE GENOMIC DNA]</scope>
    <source>
        <strain evidence="4">TBRC 7912</strain>
    </source>
</reference>
<dbReference type="InterPro" id="IPR055849">
    <property type="entry name" value="DUF7426"/>
</dbReference>
<dbReference type="Proteomes" id="UP001595698">
    <property type="component" value="Unassembled WGS sequence"/>
</dbReference>
<evidence type="ECO:0000259" key="2">
    <source>
        <dbReference type="Pfam" id="PF24201"/>
    </source>
</evidence>
<sequence>MPRFPELDASLGETLDLPVPLPARGSRPAGQTKVYQVKPMDADTWARFTAHFTGVRDRAAAAQSDDEEILDDRSEAAFLRRSLGAVYDELVADGAAWPQIRRCGATALNWHLHGEERAMEVWQGGLPKLTSTSETTDEETPAAAPSTPSPASGSGTTRSRRTAGSPGKIS</sequence>
<gene>
    <name evidence="3" type="ORF">ACFOYY_08555</name>
</gene>
<feature type="compositionally biased region" description="Low complexity" evidence="1">
    <location>
        <begin position="141"/>
        <end position="170"/>
    </location>
</feature>
<accession>A0ABV8EWU8</accession>
<organism evidence="3 4">
    <name type="scientific">Streptosporangium jomthongense</name>
    <dbReference type="NCBI Taxonomy" id="1193683"/>
    <lineage>
        <taxon>Bacteria</taxon>
        <taxon>Bacillati</taxon>
        <taxon>Actinomycetota</taxon>
        <taxon>Actinomycetes</taxon>
        <taxon>Streptosporangiales</taxon>
        <taxon>Streptosporangiaceae</taxon>
        <taxon>Streptosporangium</taxon>
    </lineage>
</organism>
<feature type="region of interest" description="Disordered" evidence="1">
    <location>
        <begin position="123"/>
        <end position="170"/>
    </location>
</feature>
<comment type="caution">
    <text evidence="3">The sequence shown here is derived from an EMBL/GenBank/DDBJ whole genome shotgun (WGS) entry which is preliminary data.</text>
</comment>
<evidence type="ECO:0000313" key="3">
    <source>
        <dbReference type="EMBL" id="MFC3980166.1"/>
    </source>
</evidence>
<protein>
    <recommendedName>
        <fullName evidence="2">DUF7426 domain-containing protein</fullName>
    </recommendedName>
</protein>
<dbReference type="EMBL" id="JBHSBC010000008">
    <property type="protein sequence ID" value="MFC3980166.1"/>
    <property type="molecule type" value="Genomic_DNA"/>
</dbReference>
<dbReference type="Pfam" id="PF24201">
    <property type="entry name" value="DUF7426"/>
    <property type="match status" value="1"/>
</dbReference>
<feature type="domain" description="DUF7426" evidence="2">
    <location>
        <begin position="6"/>
        <end position="151"/>
    </location>
</feature>
<evidence type="ECO:0000313" key="4">
    <source>
        <dbReference type="Proteomes" id="UP001595698"/>
    </source>
</evidence>
<dbReference type="RefSeq" id="WP_386189118.1">
    <property type="nucleotide sequence ID" value="NZ_JBHSBC010000008.1"/>
</dbReference>
<keyword evidence="4" id="KW-1185">Reference proteome</keyword>
<proteinExistence type="predicted"/>
<evidence type="ECO:0000256" key="1">
    <source>
        <dbReference type="SAM" id="MobiDB-lite"/>
    </source>
</evidence>
<name>A0ABV8EWU8_9ACTN</name>